<evidence type="ECO:0000313" key="3">
    <source>
        <dbReference type="Proteomes" id="UP001374535"/>
    </source>
</evidence>
<keyword evidence="1" id="KW-1133">Transmembrane helix</keyword>
<name>A0AAQ3RI58_VIGMU</name>
<feature type="transmembrane region" description="Helical" evidence="1">
    <location>
        <begin position="52"/>
        <end position="72"/>
    </location>
</feature>
<evidence type="ECO:0000313" key="2">
    <source>
        <dbReference type="EMBL" id="WVY93582.1"/>
    </source>
</evidence>
<protein>
    <recommendedName>
        <fullName evidence="4">Transmembrane protein</fullName>
    </recommendedName>
</protein>
<keyword evidence="1" id="KW-0812">Transmembrane</keyword>
<evidence type="ECO:0000256" key="1">
    <source>
        <dbReference type="SAM" id="Phobius"/>
    </source>
</evidence>
<dbReference type="AlphaFoldDB" id="A0AAQ3RI58"/>
<accession>A0AAQ3RI58</accession>
<dbReference type="EMBL" id="CP144691">
    <property type="protein sequence ID" value="WVY93582.1"/>
    <property type="molecule type" value="Genomic_DNA"/>
</dbReference>
<gene>
    <name evidence="2" type="ORF">V8G54_032670</name>
</gene>
<keyword evidence="1" id="KW-0472">Membrane</keyword>
<reference evidence="2 3" key="1">
    <citation type="journal article" date="2023" name="Life. Sci Alliance">
        <title>Evolutionary insights into 3D genome organization and epigenetic landscape of Vigna mungo.</title>
        <authorList>
            <person name="Junaid A."/>
            <person name="Singh B."/>
            <person name="Bhatia S."/>
        </authorList>
    </citation>
    <scope>NUCLEOTIDE SEQUENCE [LARGE SCALE GENOMIC DNA]</scope>
    <source>
        <strain evidence="2">Urdbean</strain>
    </source>
</reference>
<keyword evidence="3" id="KW-1185">Reference proteome</keyword>
<proteinExistence type="predicted"/>
<organism evidence="2 3">
    <name type="scientific">Vigna mungo</name>
    <name type="common">Black gram</name>
    <name type="synonym">Phaseolus mungo</name>
    <dbReference type="NCBI Taxonomy" id="3915"/>
    <lineage>
        <taxon>Eukaryota</taxon>
        <taxon>Viridiplantae</taxon>
        <taxon>Streptophyta</taxon>
        <taxon>Embryophyta</taxon>
        <taxon>Tracheophyta</taxon>
        <taxon>Spermatophyta</taxon>
        <taxon>Magnoliopsida</taxon>
        <taxon>eudicotyledons</taxon>
        <taxon>Gunneridae</taxon>
        <taxon>Pentapetalae</taxon>
        <taxon>rosids</taxon>
        <taxon>fabids</taxon>
        <taxon>Fabales</taxon>
        <taxon>Fabaceae</taxon>
        <taxon>Papilionoideae</taxon>
        <taxon>50 kb inversion clade</taxon>
        <taxon>NPAAA clade</taxon>
        <taxon>indigoferoid/millettioid clade</taxon>
        <taxon>Phaseoleae</taxon>
        <taxon>Vigna</taxon>
    </lineage>
</organism>
<evidence type="ECO:0008006" key="4">
    <source>
        <dbReference type="Google" id="ProtNLM"/>
    </source>
</evidence>
<sequence length="109" mass="11811">MCASPSVACSPLLRHSFCCVSLVASKVALPQFVHHRRLHCIRRSPSKSKKPIASGLVFLVVTQIGVFCIGFMDEVSSDGGFGWCIGEEVNFCSVHNGEQSSMIRVHGGF</sequence>
<dbReference type="Proteomes" id="UP001374535">
    <property type="component" value="Chromosome 10"/>
</dbReference>